<dbReference type="PANTHER" id="PTHR44757:SF2">
    <property type="entry name" value="BIOFILM ARCHITECTURE MAINTENANCE PROTEIN MBAA"/>
    <property type="match status" value="1"/>
</dbReference>
<dbReference type="InterPro" id="IPR052155">
    <property type="entry name" value="Biofilm_reg_signaling"/>
</dbReference>
<dbReference type="InterPro" id="IPR043128">
    <property type="entry name" value="Rev_trsase/Diguanyl_cyclase"/>
</dbReference>
<dbReference type="InterPro" id="IPR001610">
    <property type="entry name" value="PAC"/>
</dbReference>
<evidence type="ECO:0000259" key="1">
    <source>
        <dbReference type="PROSITE" id="PS50112"/>
    </source>
</evidence>
<feature type="domain" description="PAS" evidence="1">
    <location>
        <begin position="161"/>
        <end position="224"/>
    </location>
</feature>
<sequence>MTDDPPPSPSTGPSAPLPVRAWSGALFEEDADNLWKLALEGSGAGAWDWNLVTGEQIHSRRWQEMLGYEVGEIPHTNQAFVSRLHPDDLARVTQTFTAYLAGKAEDYTADLRLRCKDGSWIWVHTRGMVVNYAEDGKPLRMIGTHVDITQRKLAEATLHESEERWKLALESAGDGVWDWHIQSGKEFLSKRLIEMYGFTEDELRSHPDELDNRTHPDDLAQLAQDRQAHFDGLTPTYTNEHRVRCKDGSWKWVLTRGMVISRDAAGHPLRMIGTHTDITARKNAEALVRQHAYFDPLTGLPNRRMLRDRLEQEIKRSRRDNLQLAILFIDLDHFKAVNDTLGHDNGDLLLAEAAQRLRQCVRESDTVARMGGDEFTILITELTHTGGLEPLLEKLLQSMAQVFQLGTEQMFVSASIGITLYPLDGTEVETLYKNADQALYVAKGAGRNRYSFFTPALQEAALTRARLATDLRFALGAQQFHLLYQPIVELATGAVYKAEALIRWQHPERGVVSPAAFIPIAETSGLIVEIGDWVFAQAARQVQQWRQSVHPQFQISINSSPVQFQHARTQSETWVQRLQTQGLPGECLTVEITEGVLLDSNAGVTAKLLEWRDAGIQVALDDFGTGYSSLSYLQKFDIDFIKIDQSFVRDLHAQSTNFTLCKAMVAMAHALGLQVVAEGVETAEQRDLLLQAGCDYAQGYWFARPMPAEALVDWVAARA</sequence>
<dbReference type="EMBL" id="JAVDXO010000004">
    <property type="protein sequence ID" value="MDR7306777.1"/>
    <property type="molecule type" value="Genomic_DNA"/>
</dbReference>
<feature type="domain" description="GGDEF" evidence="4">
    <location>
        <begin position="322"/>
        <end position="455"/>
    </location>
</feature>
<dbReference type="SUPFAM" id="SSF55785">
    <property type="entry name" value="PYP-like sensor domain (PAS domain)"/>
    <property type="match status" value="2"/>
</dbReference>
<protein>
    <submittedName>
        <fullName evidence="5">Diguanylate cyclase (GGDEF)-like protein/PAS domain S-box-containing protein</fullName>
    </submittedName>
</protein>
<dbReference type="CDD" id="cd01949">
    <property type="entry name" value="GGDEF"/>
    <property type="match status" value="1"/>
</dbReference>
<accession>A0ABU1ZMK5</accession>
<dbReference type="Gene3D" id="3.30.70.270">
    <property type="match status" value="1"/>
</dbReference>
<evidence type="ECO:0000259" key="3">
    <source>
        <dbReference type="PROSITE" id="PS50883"/>
    </source>
</evidence>
<gene>
    <name evidence="5" type="ORF">J2X15_002063</name>
</gene>
<dbReference type="InterPro" id="IPR000160">
    <property type="entry name" value="GGDEF_dom"/>
</dbReference>
<evidence type="ECO:0000259" key="2">
    <source>
        <dbReference type="PROSITE" id="PS50113"/>
    </source>
</evidence>
<evidence type="ECO:0000313" key="5">
    <source>
        <dbReference type="EMBL" id="MDR7306777.1"/>
    </source>
</evidence>
<dbReference type="PROSITE" id="PS50883">
    <property type="entry name" value="EAL"/>
    <property type="match status" value="1"/>
</dbReference>
<name>A0ABU1ZMK5_9BURK</name>
<dbReference type="SMART" id="SM00052">
    <property type="entry name" value="EAL"/>
    <property type="match status" value="1"/>
</dbReference>
<dbReference type="CDD" id="cd01948">
    <property type="entry name" value="EAL"/>
    <property type="match status" value="1"/>
</dbReference>
<dbReference type="PANTHER" id="PTHR44757">
    <property type="entry name" value="DIGUANYLATE CYCLASE DGCP"/>
    <property type="match status" value="1"/>
</dbReference>
<dbReference type="PROSITE" id="PS50113">
    <property type="entry name" value="PAC"/>
    <property type="match status" value="2"/>
</dbReference>
<dbReference type="InterPro" id="IPR000014">
    <property type="entry name" value="PAS"/>
</dbReference>
<dbReference type="CDD" id="cd00130">
    <property type="entry name" value="PAS"/>
    <property type="match status" value="2"/>
</dbReference>
<dbReference type="NCBIfam" id="TIGR00229">
    <property type="entry name" value="sensory_box"/>
    <property type="match status" value="2"/>
</dbReference>
<dbReference type="SUPFAM" id="SSF141868">
    <property type="entry name" value="EAL domain-like"/>
    <property type="match status" value="1"/>
</dbReference>
<dbReference type="Proteomes" id="UP001268089">
    <property type="component" value="Unassembled WGS sequence"/>
</dbReference>
<keyword evidence="6" id="KW-1185">Reference proteome</keyword>
<dbReference type="InterPro" id="IPR035919">
    <property type="entry name" value="EAL_sf"/>
</dbReference>
<dbReference type="RefSeq" id="WP_310342272.1">
    <property type="nucleotide sequence ID" value="NZ_JAVDXO010000004.1"/>
</dbReference>
<organism evidence="5 6">
    <name type="scientific">Rhodoferax saidenbachensis</name>
    <dbReference type="NCBI Taxonomy" id="1484693"/>
    <lineage>
        <taxon>Bacteria</taxon>
        <taxon>Pseudomonadati</taxon>
        <taxon>Pseudomonadota</taxon>
        <taxon>Betaproteobacteria</taxon>
        <taxon>Burkholderiales</taxon>
        <taxon>Comamonadaceae</taxon>
        <taxon>Rhodoferax</taxon>
    </lineage>
</organism>
<dbReference type="InterPro" id="IPR035965">
    <property type="entry name" value="PAS-like_dom_sf"/>
</dbReference>
<dbReference type="InterPro" id="IPR000700">
    <property type="entry name" value="PAS-assoc_C"/>
</dbReference>
<dbReference type="NCBIfam" id="TIGR00254">
    <property type="entry name" value="GGDEF"/>
    <property type="match status" value="1"/>
</dbReference>
<dbReference type="InterPro" id="IPR001633">
    <property type="entry name" value="EAL_dom"/>
</dbReference>
<proteinExistence type="predicted"/>
<dbReference type="Pfam" id="PF00990">
    <property type="entry name" value="GGDEF"/>
    <property type="match status" value="1"/>
</dbReference>
<evidence type="ECO:0000259" key="4">
    <source>
        <dbReference type="PROSITE" id="PS50887"/>
    </source>
</evidence>
<dbReference type="Gene3D" id="3.20.20.450">
    <property type="entry name" value="EAL domain"/>
    <property type="match status" value="1"/>
</dbReference>
<dbReference type="SMART" id="SM00086">
    <property type="entry name" value="PAC"/>
    <property type="match status" value="2"/>
</dbReference>
<dbReference type="PROSITE" id="PS50887">
    <property type="entry name" value="GGDEF"/>
    <property type="match status" value="1"/>
</dbReference>
<feature type="domain" description="EAL" evidence="3">
    <location>
        <begin position="464"/>
        <end position="719"/>
    </location>
</feature>
<dbReference type="InterPro" id="IPR029787">
    <property type="entry name" value="Nucleotide_cyclase"/>
</dbReference>
<dbReference type="SUPFAM" id="SSF55073">
    <property type="entry name" value="Nucleotide cyclase"/>
    <property type="match status" value="1"/>
</dbReference>
<dbReference type="Pfam" id="PF08447">
    <property type="entry name" value="PAS_3"/>
    <property type="match status" value="2"/>
</dbReference>
<evidence type="ECO:0000313" key="6">
    <source>
        <dbReference type="Proteomes" id="UP001268089"/>
    </source>
</evidence>
<dbReference type="SMART" id="SM00267">
    <property type="entry name" value="GGDEF"/>
    <property type="match status" value="1"/>
</dbReference>
<reference evidence="5 6" key="1">
    <citation type="submission" date="2023-07" db="EMBL/GenBank/DDBJ databases">
        <title>Sorghum-associated microbial communities from plants grown in Nebraska, USA.</title>
        <authorList>
            <person name="Schachtman D."/>
        </authorList>
    </citation>
    <scope>NUCLEOTIDE SEQUENCE [LARGE SCALE GENOMIC DNA]</scope>
    <source>
        <strain evidence="5 6">BE308</strain>
    </source>
</reference>
<feature type="domain" description="PAC" evidence="2">
    <location>
        <begin position="237"/>
        <end position="290"/>
    </location>
</feature>
<dbReference type="PROSITE" id="PS50112">
    <property type="entry name" value="PAS"/>
    <property type="match status" value="1"/>
</dbReference>
<dbReference type="Pfam" id="PF00563">
    <property type="entry name" value="EAL"/>
    <property type="match status" value="1"/>
</dbReference>
<dbReference type="SMART" id="SM00091">
    <property type="entry name" value="PAS"/>
    <property type="match status" value="2"/>
</dbReference>
<comment type="caution">
    <text evidence="5">The sequence shown here is derived from an EMBL/GenBank/DDBJ whole genome shotgun (WGS) entry which is preliminary data.</text>
</comment>
<dbReference type="Gene3D" id="3.30.450.20">
    <property type="entry name" value="PAS domain"/>
    <property type="match status" value="2"/>
</dbReference>
<dbReference type="InterPro" id="IPR013655">
    <property type="entry name" value="PAS_fold_3"/>
</dbReference>
<feature type="domain" description="PAC" evidence="2">
    <location>
        <begin position="107"/>
        <end position="160"/>
    </location>
</feature>